<organism evidence="2 3">
    <name type="scientific">Tectimicrobiota bacterium</name>
    <dbReference type="NCBI Taxonomy" id="2528274"/>
    <lineage>
        <taxon>Bacteria</taxon>
        <taxon>Pseudomonadati</taxon>
        <taxon>Nitrospinota/Tectimicrobiota group</taxon>
        <taxon>Candidatus Tectimicrobiota</taxon>
    </lineage>
</organism>
<dbReference type="InterPro" id="IPR051052">
    <property type="entry name" value="Diverse_substrate_MTase"/>
</dbReference>
<dbReference type="Pfam" id="PF08241">
    <property type="entry name" value="Methyltransf_11"/>
    <property type="match status" value="1"/>
</dbReference>
<comment type="caution">
    <text evidence="2">The sequence shown here is derived from an EMBL/GenBank/DDBJ whole genome shotgun (WGS) entry which is preliminary data.</text>
</comment>
<evidence type="ECO:0000313" key="2">
    <source>
        <dbReference type="EMBL" id="MBI3126158.1"/>
    </source>
</evidence>
<dbReference type="InterPro" id="IPR029063">
    <property type="entry name" value="SAM-dependent_MTases_sf"/>
</dbReference>
<keyword evidence="2" id="KW-0808">Transferase</keyword>
<evidence type="ECO:0000313" key="3">
    <source>
        <dbReference type="Proteomes" id="UP000782312"/>
    </source>
</evidence>
<dbReference type="Gene3D" id="3.40.50.150">
    <property type="entry name" value="Vaccinia Virus protein VP39"/>
    <property type="match status" value="1"/>
</dbReference>
<gene>
    <name evidence="2" type="ORF">HYZ11_00965</name>
</gene>
<evidence type="ECO:0000259" key="1">
    <source>
        <dbReference type="Pfam" id="PF08241"/>
    </source>
</evidence>
<dbReference type="PANTHER" id="PTHR44942">
    <property type="entry name" value="METHYLTRANSF_11 DOMAIN-CONTAINING PROTEIN"/>
    <property type="match status" value="1"/>
</dbReference>
<dbReference type="PANTHER" id="PTHR44942:SF10">
    <property type="entry name" value="METHYLTRANSFERASE TYPE 11 DOMAIN-CONTAINING PROTEIN"/>
    <property type="match status" value="1"/>
</dbReference>
<reference evidence="2" key="1">
    <citation type="submission" date="2020-07" db="EMBL/GenBank/DDBJ databases">
        <title>Huge and variable diversity of episymbiotic CPR bacteria and DPANN archaea in groundwater ecosystems.</title>
        <authorList>
            <person name="He C.Y."/>
            <person name="Keren R."/>
            <person name="Whittaker M."/>
            <person name="Farag I.F."/>
            <person name="Doudna J."/>
            <person name="Cate J.H.D."/>
            <person name="Banfield J.F."/>
        </authorList>
    </citation>
    <scope>NUCLEOTIDE SEQUENCE</scope>
    <source>
        <strain evidence="2">NC_groundwater_763_Ag_S-0.2um_68_21</strain>
    </source>
</reference>
<name>A0A932HW88_UNCTE</name>
<dbReference type="EMBL" id="JACPUR010000001">
    <property type="protein sequence ID" value="MBI3126158.1"/>
    <property type="molecule type" value="Genomic_DNA"/>
</dbReference>
<protein>
    <submittedName>
        <fullName evidence="2">Methyltransferase domain-containing protein</fullName>
    </submittedName>
</protein>
<dbReference type="InterPro" id="IPR013216">
    <property type="entry name" value="Methyltransf_11"/>
</dbReference>
<feature type="domain" description="Methyltransferase type 11" evidence="1">
    <location>
        <begin position="49"/>
        <end position="144"/>
    </location>
</feature>
<dbReference type="SUPFAM" id="SSF53335">
    <property type="entry name" value="S-adenosyl-L-methionine-dependent methyltransferases"/>
    <property type="match status" value="1"/>
</dbReference>
<sequence length="258" mass="29085">MDSSKAQREAVQRIYNRDSDYYITSVPHARSNSLTRAFEVLNPQGGVLLDVATGAGHTAFKMAEGCRKVIASDLTQGMLDSARKLAGEKKAANVRFLRADSENLGVRDSALDYLSVRIAPHHFADVRGFLREAARVLKRGGKLVYVDNVAPEEPREAAAYNHFEKVRDPSHNRCDPTPVLIEMMEEAGLRVLHCEMVRKKMVLDEWTNRPHLDEKTKRELRAFLDNPSPAIRHWLAPREEGGQFVFDEVEAVILALRP</sequence>
<dbReference type="AlphaFoldDB" id="A0A932HW88"/>
<dbReference type="CDD" id="cd02440">
    <property type="entry name" value="AdoMet_MTases"/>
    <property type="match status" value="1"/>
</dbReference>
<keyword evidence="2" id="KW-0489">Methyltransferase</keyword>
<dbReference type="Proteomes" id="UP000782312">
    <property type="component" value="Unassembled WGS sequence"/>
</dbReference>
<proteinExistence type="predicted"/>
<accession>A0A932HW88</accession>
<dbReference type="GO" id="GO:0008757">
    <property type="term" value="F:S-adenosylmethionine-dependent methyltransferase activity"/>
    <property type="evidence" value="ECO:0007669"/>
    <property type="project" value="InterPro"/>
</dbReference>
<dbReference type="GO" id="GO:0032259">
    <property type="term" value="P:methylation"/>
    <property type="evidence" value="ECO:0007669"/>
    <property type="project" value="UniProtKB-KW"/>
</dbReference>